<evidence type="ECO:0000256" key="1">
    <source>
        <dbReference type="SAM" id="Coils"/>
    </source>
</evidence>
<accession>A0A968GJK5</accession>
<keyword evidence="4" id="KW-1185">Reference proteome</keyword>
<keyword evidence="2" id="KW-0732">Signal</keyword>
<feature type="coiled-coil region" evidence="1">
    <location>
        <begin position="74"/>
        <end position="101"/>
    </location>
</feature>
<evidence type="ECO:0000256" key="2">
    <source>
        <dbReference type="SAM" id="SignalP"/>
    </source>
</evidence>
<feature type="signal peptide" evidence="2">
    <location>
        <begin position="1"/>
        <end position="19"/>
    </location>
</feature>
<proteinExistence type="predicted"/>
<gene>
    <name evidence="3" type="ORF">HCT48_07880</name>
</gene>
<comment type="caution">
    <text evidence="3">The sequence shown here is derived from an EMBL/GenBank/DDBJ whole genome shotgun (WGS) entry which is preliminary data.</text>
</comment>
<protein>
    <recommendedName>
        <fullName evidence="5">PpiC domain-containing protein</fullName>
    </recommendedName>
</protein>
<name>A0A968GJK5_9SPIO</name>
<keyword evidence="1" id="KW-0175">Coiled coil</keyword>
<dbReference type="Proteomes" id="UP000778951">
    <property type="component" value="Unassembled WGS sequence"/>
</dbReference>
<organism evidence="3 4">
    <name type="scientific">Entomospira culicis</name>
    <dbReference type="NCBI Taxonomy" id="2719989"/>
    <lineage>
        <taxon>Bacteria</taxon>
        <taxon>Pseudomonadati</taxon>
        <taxon>Spirochaetota</taxon>
        <taxon>Spirochaetia</taxon>
        <taxon>Spirochaetales</taxon>
        <taxon>Spirochaetaceae</taxon>
        <taxon>Entomospira</taxon>
    </lineage>
</organism>
<sequence>MKRLLIISSVLLTGSLVLAQSNLMQSVLKEQSKSMVQSVLSGHSSQDKRVTKWVKSLDKEFKDVRAMQVNHQGLVELNAQAKELNVELSELLIDIEIYQALGLKNAQGATLQALRVINTEAIKEQVEEHRDDYLARRTQLRPQVAGELSLLDIHLFTLMEMEKIDKKNRAQYVGLTYGTALSKDLTKVVAKIQDYSKRRAKVDMKAIARNVEAAQKPYFSNERIFQETIHNVFGDIPQLVGLQATQPLGMVVLLLALDVEYPNNPQQMESALNQIYAHPQVVEALMQQKSKSIQGMQALHNQLQGNK</sequence>
<feature type="chain" id="PRO_5037444690" description="PpiC domain-containing protein" evidence="2">
    <location>
        <begin position="20"/>
        <end position="307"/>
    </location>
</feature>
<dbReference type="EMBL" id="JAATLM010000002">
    <property type="protein sequence ID" value="NIZ70124.1"/>
    <property type="molecule type" value="Genomic_DNA"/>
</dbReference>
<evidence type="ECO:0000313" key="4">
    <source>
        <dbReference type="Proteomes" id="UP000778951"/>
    </source>
</evidence>
<reference evidence="3" key="1">
    <citation type="submission" date="2020-03" db="EMBL/GenBank/DDBJ databases">
        <title>Spirochaetal bacteria isolated from arthropods constitute a novel genus Entomospira genus novum within the order Spirochaetales.</title>
        <authorList>
            <person name="Grana-Miraglia L."/>
            <person name="Sikutova S."/>
            <person name="Fingerle V."/>
            <person name="Sing A."/>
            <person name="Castillo-Ramirez S."/>
            <person name="Margos G."/>
            <person name="Rudolf I."/>
        </authorList>
    </citation>
    <scope>NUCLEOTIDE SEQUENCE</scope>
    <source>
        <strain evidence="3">BR149</strain>
    </source>
</reference>
<evidence type="ECO:0008006" key="5">
    <source>
        <dbReference type="Google" id="ProtNLM"/>
    </source>
</evidence>
<dbReference type="AlphaFoldDB" id="A0A968GJK5"/>
<dbReference type="RefSeq" id="WP_167696374.1">
    <property type="nucleotide sequence ID" value="NZ_CP118182.1"/>
</dbReference>
<evidence type="ECO:0000313" key="3">
    <source>
        <dbReference type="EMBL" id="NIZ70124.1"/>
    </source>
</evidence>